<dbReference type="Pfam" id="PF04085">
    <property type="entry name" value="MreC"/>
    <property type="match status" value="1"/>
</dbReference>
<dbReference type="Gene3D" id="2.40.10.350">
    <property type="entry name" value="Rod shape-determining protein MreC, domain 2"/>
    <property type="match status" value="1"/>
</dbReference>
<evidence type="ECO:0000313" key="7">
    <source>
        <dbReference type="EMBL" id="NSL53605.1"/>
    </source>
</evidence>
<feature type="compositionally biased region" description="Low complexity" evidence="5">
    <location>
        <begin position="309"/>
        <end position="360"/>
    </location>
</feature>
<comment type="similarity">
    <text evidence="1">Belongs to the MreC family.</text>
</comment>
<evidence type="ECO:0000256" key="5">
    <source>
        <dbReference type="SAM" id="MobiDB-lite"/>
    </source>
</evidence>
<feature type="region of interest" description="Disordered" evidence="5">
    <location>
        <begin position="275"/>
        <end position="372"/>
    </location>
</feature>
<dbReference type="InterPro" id="IPR042175">
    <property type="entry name" value="Cell/Rod_MreC_2"/>
</dbReference>
<keyword evidence="8" id="KW-1185">Reference proteome</keyword>
<name>A0ABX2IHV5_9RHOO</name>
<protein>
    <recommendedName>
        <fullName evidence="2">Cell shape-determining protein MreC</fullName>
    </recommendedName>
    <alternativeName>
        <fullName evidence="4">Cell shape protein MreC</fullName>
    </alternativeName>
</protein>
<dbReference type="Gene3D" id="2.40.10.340">
    <property type="entry name" value="Rod shape-determining protein MreC, domain 1"/>
    <property type="match status" value="1"/>
</dbReference>
<dbReference type="InterPro" id="IPR055342">
    <property type="entry name" value="MreC_beta-barrel_core"/>
</dbReference>
<accession>A0ABX2IHV5</accession>
<evidence type="ECO:0000256" key="2">
    <source>
        <dbReference type="ARBA" id="ARBA00013855"/>
    </source>
</evidence>
<reference evidence="7 8" key="1">
    <citation type="submission" date="2020-06" db="EMBL/GenBank/DDBJ databases">
        <title>Draft genome of Uliginosibacterium sp. IMCC34675.</title>
        <authorList>
            <person name="Song J."/>
        </authorList>
    </citation>
    <scope>NUCLEOTIDE SEQUENCE [LARGE SCALE GENOMIC DNA]</scope>
    <source>
        <strain evidence="7 8">IMCC34675</strain>
    </source>
</reference>
<proteinExistence type="inferred from homology"/>
<feature type="compositionally biased region" description="Basic and acidic residues" evidence="5">
    <location>
        <begin position="284"/>
        <end position="293"/>
    </location>
</feature>
<gene>
    <name evidence="7" type="primary">mreC</name>
    <name evidence="7" type="ORF">HJ583_001065</name>
</gene>
<evidence type="ECO:0000256" key="1">
    <source>
        <dbReference type="ARBA" id="ARBA00009369"/>
    </source>
</evidence>
<comment type="caution">
    <text evidence="7">The sequence shown here is derived from an EMBL/GenBank/DDBJ whole genome shotgun (WGS) entry which is preliminary data.</text>
</comment>
<dbReference type="InterPro" id="IPR007221">
    <property type="entry name" value="MreC"/>
</dbReference>
<evidence type="ECO:0000313" key="8">
    <source>
        <dbReference type="Proteomes" id="UP000778523"/>
    </source>
</evidence>
<evidence type="ECO:0000256" key="3">
    <source>
        <dbReference type="ARBA" id="ARBA00022960"/>
    </source>
</evidence>
<sequence length="372" mass="39166">MVTGHQTPPFFKRGLPLPARATIFLSISLSLLVADLRLNYLETLRQALTVLSYPLQIAAATPAEFVSNTATYFSGLASLKRENQRLQAQQLAMAEKLLFAEQLQQENATLRGLLKVNRAIGLRTIAAEIVFSARDPFSRKVILDKGSMQDIEPGSPVVDPQGLIGQVTRVFPLHAEVTLLSDKEQAIPVIVERSGLRAVMFGSGNGLLELKFLAANAEVKPGDRILTSGLDGLFAPGLPVATVLKVTRDSAESFARILCKPIASVERSGAVLVLSRTDPAPQRPADDRDEASRRASAGRIRNRVSQAFPEPVAADSAPAAGASAPQPATTALQAAASAPTPAPLASAPVVSAPVAAQSTPRAAASNPAPKGD</sequence>
<dbReference type="NCBIfam" id="TIGR00219">
    <property type="entry name" value="mreC"/>
    <property type="match status" value="1"/>
</dbReference>
<dbReference type="RefSeq" id="WP_170019751.1">
    <property type="nucleotide sequence ID" value="NZ_JABCSC020000001.1"/>
</dbReference>
<organism evidence="7 8">
    <name type="scientific">Uliginosibacterium aquaticum</name>
    <dbReference type="NCBI Taxonomy" id="2731212"/>
    <lineage>
        <taxon>Bacteria</taxon>
        <taxon>Pseudomonadati</taxon>
        <taxon>Pseudomonadota</taxon>
        <taxon>Betaproteobacteria</taxon>
        <taxon>Rhodocyclales</taxon>
        <taxon>Zoogloeaceae</taxon>
        <taxon>Uliginosibacterium</taxon>
    </lineage>
</organism>
<keyword evidence="3" id="KW-0133">Cell shape</keyword>
<evidence type="ECO:0000256" key="4">
    <source>
        <dbReference type="ARBA" id="ARBA00032089"/>
    </source>
</evidence>
<dbReference type="EMBL" id="JABCSC020000001">
    <property type="protein sequence ID" value="NSL53605.1"/>
    <property type="molecule type" value="Genomic_DNA"/>
</dbReference>
<evidence type="ECO:0000259" key="6">
    <source>
        <dbReference type="Pfam" id="PF04085"/>
    </source>
</evidence>
<dbReference type="PANTHER" id="PTHR34138">
    <property type="entry name" value="CELL SHAPE-DETERMINING PROTEIN MREC"/>
    <property type="match status" value="1"/>
</dbReference>
<feature type="domain" description="Rod shape-determining protein MreC beta-barrel core" evidence="6">
    <location>
        <begin position="130"/>
        <end position="274"/>
    </location>
</feature>
<dbReference type="Proteomes" id="UP000778523">
    <property type="component" value="Unassembled WGS sequence"/>
</dbReference>
<dbReference type="PANTHER" id="PTHR34138:SF1">
    <property type="entry name" value="CELL SHAPE-DETERMINING PROTEIN MREC"/>
    <property type="match status" value="1"/>
</dbReference>
<dbReference type="InterPro" id="IPR042177">
    <property type="entry name" value="Cell/Rod_1"/>
</dbReference>